<reference evidence="3 4" key="1">
    <citation type="journal article" date="2014" name="PLoS Genet.">
        <title>Phylogenetically driven sequencing of extremely halophilic archaea reveals strategies for static and dynamic osmo-response.</title>
        <authorList>
            <person name="Becker E.A."/>
            <person name="Seitzer P.M."/>
            <person name="Tritt A."/>
            <person name="Larsen D."/>
            <person name="Krusor M."/>
            <person name="Yao A.I."/>
            <person name="Wu D."/>
            <person name="Madern D."/>
            <person name="Eisen J.A."/>
            <person name="Darling A.E."/>
            <person name="Facciotti M.T."/>
        </authorList>
    </citation>
    <scope>NUCLEOTIDE SEQUENCE [LARGE SCALE GENOMIC DNA]</scope>
    <source>
        <strain evidence="3 4">JCM 14089</strain>
    </source>
</reference>
<accession>L9WBJ2</accession>
<dbReference type="Proteomes" id="UP000011661">
    <property type="component" value="Unassembled WGS sequence"/>
</dbReference>
<gene>
    <name evidence="3" type="ORF">C495_06453</name>
</gene>
<protein>
    <recommendedName>
        <fullName evidence="2">SHOCT domain-containing protein</fullName>
    </recommendedName>
</protein>
<evidence type="ECO:0000259" key="2">
    <source>
        <dbReference type="Pfam" id="PF09851"/>
    </source>
</evidence>
<dbReference type="Pfam" id="PF09851">
    <property type="entry name" value="SHOCT"/>
    <property type="match status" value="1"/>
</dbReference>
<dbReference type="AlphaFoldDB" id="L9WBJ2"/>
<sequence length="119" mass="13379">MSEDDTLLRSLLLIAALIVLVPLLMMVFMLPMMGLWGWGHMGDGGMWNGTGSSWLVLWLLPLGVIAALGYLLYRAVRPPTGDDTDPALAELRMAYARGDLSDEEFEERRQRLQTRNENN</sequence>
<evidence type="ECO:0000313" key="4">
    <source>
        <dbReference type="Proteomes" id="UP000011661"/>
    </source>
</evidence>
<feature type="transmembrane region" description="Helical" evidence="1">
    <location>
        <begin position="54"/>
        <end position="73"/>
    </location>
</feature>
<keyword evidence="1" id="KW-1133">Transmembrane helix</keyword>
<feature type="domain" description="SHOCT" evidence="2">
    <location>
        <begin position="87"/>
        <end position="112"/>
    </location>
</feature>
<dbReference type="InterPro" id="IPR018649">
    <property type="entry name" value="SHOCT"/>
</dbReference>
<keyword evidence="1" id="KW-0472">Membrane</keyword>
<keyword evidence="1" id="KW-0812">Transmembrane</keyword>
<keyword evidence="4" id="KW-1185">Reference proteome</keyword>
<dbReference type="RefSeq" id="WP_008161114.1">
    <property type="nucleotide sequence ID" value="NZ_AOHX01000029.1"/>
</dbReference>
<proteinExistence type="predicted"/>
<evidence type="ECO:0000313" key="3">
    <source>
        <dbReference type="EMBL" id="ELY46727.1"/>
    </source>
</evidence>
<comment type="caution">
    <text evidence="3">The sequence shown here is derived from an EMBL/GenBank/DDBJ whole genome shotgun (WGS) entry which is preliminary data.</text>
</comment>
<organism evidence="3 4">
    <name type="scientific">Natronorubrum sulfidifaciens JCM 14089</name>
    <dbReference type="NCBI Taxonomy" id="1230460"/>
    <lineage>
        <taxon>Archaea</taxon>
        <taxon>Methanobacteriati</taxon>
        <taxon>Methanobacteriota</taxon>
        <taxon>Stenosarchaea group</taxon>
        <taxon>Halobacteria</taxon>
        <taxon>Halobacteriales</taxon>
        <taxon>Natrialbaceae</taxon>
        <taxon>Natronorubrum</taxon>
    </lineage>
</organism>
<dbReference type="STRING" id="1230460.C495_06453"/>
<dbReference type="OrthoDB" id="164075at2157"/>
<dbReference type="PATRIC" id="fig|1230460.4.peg.1299"/>
<dbReference type="eggNOG" id="arCOG03909">
    <property type="taxonomic scope" value="Archaea"/>
</dbReference>
<evidence type="ECO:0000256" key="1">
    <source>
        <dbReference type="SAM" id="Phobius"/>
    </source>
</evidence>
<name>L9WBJ2_9EURY</name>
<dbReference type="EMBL" id="AOHX01000029">
    <property type="protein sequence ID" value="ELY46727.1"/>
    <property type="molecule type" value="Genomic_DNA"/>
</dbReference>
<feature type="transmembrane region" description="Helical" evidence="1">
    <location>
        <begin position="12"/>
        <end position="34"/>
    </location>
</feature>